<gene>
    <name evidence="1" type="ORF">FWK35_00038929</name>
</gene>
<reference evidence="1 2" key="1">
    <citation type="submission" date="2019-08" db="EMBL/GenBank/DDBJ databases">
        <title>Whole genome of Aphis craccivora.</title>
        <authorList>
            <person name="Voronova N.V."/>
            <person name="Shulinski R.S."/>
            <person name="Bandarenka Y.V."/>
            <person name="Zhorov D.G."/>
            <person name="Warner D."/>
        </authorList>
    </citation>
    <scope>NUCLEOTIDE SEQUENCE [LARGE SCALE GENOMIC DNA]</scope>
    <source>
        <strain evidence="1">180601</strain>
        <tissue evidence="1">Whole Body</tissue>
    </source>
</reference>
<feature type="non-terminal residue" evidence="1">
    <location>
        <position position="1"/>
    </location>
</feature>
<organism evidence="1 2">
    <name type="scientific">Aphis craccivora</name>
    <name type="common">Cowpea aphid</name>
    <dbReference type="NCBI Taxonomy" id="307492"/>
    <lineage>
        <taxon>Eukaryota</taxon>
        <taxon>Metazoa</taxon>
        <taxon>Ecdysozoa</taxon>
        <taxon>Arthropoda</taxon>
        <taxon>Hexapoda</taxon>
        <taxon>Insecta</taxon>
        <taxon>Pterygota</taxon>
        <taxon>Neoptera</taxon>
        <taxon>Paraneoptera</taxon>
        <taxon>Hemiptera</taxon>
        <taxon>Sternorrhyncha</taxon>
        <taxon>Aphidomorpha</taxon>
        <taxon>Aphidoidea</taxon>
        <taxon>Aphididae</taxon>
        <taxon>Aphidini</taxon>
        <taxon>Aphis</taxon>
        <taxon>Aphis</taxon>
    </lineage>
</organism>
<dbReference type="OrthoDB" id="10050074at2759"/>
<name>A0A6G0YIU9_APHCR</name>
<keyword evidence="2" id="KW-1185">Reference proteome</keyword>
<evidence type="ECO:0000313" key="2">
    <source>
        <dbReference type="Proteomes" id="UP000478052"/>
    </source>
</evidence>
<dbReference type="Proteomes" id="UP000478052">
    <property type="component" value="Unassembled WGS sequence"/>
</dbReference>
<sequence length="63" mass="7367">FRKISDSPPYFSNLTLHTHLKIKAVHEEAVTFYKRFHSKLPSHTNPLISNLATLAIPRRIKRK</sequence>
<proteinExistence type="predicted"/>
<dbReference type="EMBL" id="VUJU01003833">
    <property type="protein sequence ID" value="KAF0756530.1"/>
    <property type="molecule type" value="Genomic_DNA"/>
</dbReference>
<protein>
    <submittedName>
        <fullName evidence="1">Uncharacterized protein</fullName>
    </submittedName>
</protein>
<evidence type="ECO:0000313" key="1">
    <source>
        <dbReference type="EMBL" id="KAF0756530.1"/>
    </source>
</evidence>
<comment type="caution">
    <text evidence="1">The sequence shown here is derived from an EMBL/GenBank/DDBJ whole genome shotgun (WGS) entry which is preliminary data.</text>
</comment>
<accession>A0A6G0YIU9</accession>
<dbReference type="AlphaFoldDB" id="A0A6G0YIU9"/>